<sequence length="153" mass="17188">WILSRELASLSAPLRAELWAFDMRCHECDTKNTFACDHIVTCPRGIRRCLTLSIRKRLSSREIYVYKGCTRNCTFIYADEQPPPGERKPPRSNSLYFVQCCNAITCNRGGPINLEKDITPPLILEEELGGTVRLGEATLFLSVASVLVSHALT</sequence>
<proteinExistence type="predicted"/>
<dbReference type="PANTHER" id="PTHR15049:SF2">
    <property type="entry name" value="GLYCOSYL-PHOSPHATIDYLINOSITOL-ANCHORED MOLECULE-LIKE PROTEIN"/>
    <property type="match status" value="1"/>
</dbReference>
<reference evidence="3" key="1">
    <citation type="submission" date="2025-08" db="UniProtKB">
        <authorList>
            <consortium name="Ensembl"/>
        </authorList>
    </citation>
    <scope>IDENTIFICATION</scope>
</reference>
<dbReference type="InterPro" id="IPR052874">
    <property type="entry name" value="Sperm-ZP_regulatory"/>
</dbReference>
<organism evidence="3 4">
    <name type="scientific">Sus scrofa</name>
    <name type="common">Pig</name>
    <dbReference type="NCBI Taxonomy" id="9823"/>
    <lineage>
        <taxon>Eukaryota</taxon>
        <taxon>Metazoa</taxon>
        <taxon>Chordata</taxon>
        <taxon>Craniata</taxon>
        <taxon>Vertebrata</taxon>
        <taxon>Euteleostomi</taxon>
        <taxon>Mammalia</taxon>
        <taxon>Eutheria</taxon>
        <taxon>Laurasiatheria</taxon>
        <taxon>Artiodactyla</taxon>
        <taxon>Suina</taxon>
        <taxon>Suidae</taxon>
        <taxon>Sus</taxon>
    </lineage>
</organism>
<dbReference type="PROSITE" id="PS00983">
    <property type="entry name" value="LY6_UPAR"/>
    <property type="match status" value="1"/>
</dbReference>
<evidence type="ECO:0000313" key="4">
    <source>
        <dbReference type="Proteomes" id="UP000694726"/>
    </source>
</evidence>
<evidence type="ECO:0000256" key="1">
    <source>
        <dbReference type="ARBA" id="ARBA00022729"/>
    </source>
</evidence>
<dbReference type="InterPro" id="IPR016054">
    <property type="entry name" value="LY6_UPA_recep-like"/>
</dbReference>
<evidence type="ECO:0000259" key="2">
    <source>
        <dbReference type="SMART" id="SM00134"/>
    </source>
</evidence>
<dbReference type="Gene3D" id="2.10.60.10">
    <property type="entry name" value="CD59"/>
    <property type="match status" value="1"/>
</dbReference>
<accession>A0A8D0TWG6</accession>
<dbReference type="Pfam" id="PF00021">
    <property type="entry name" value="UPAR_LY6"/>
    <property type="match status" value="1"/>
</dbReference>
<dbReference type="SMART" id="SM00134">
    <property type="entry name" value="LU"/>
    <property type="match status" value="1"/>
</dbReference>
<dbReference type="InterPro" id="IPR018363">
    <property type="entry name" value="CD59_antigen_CS"/>
</dbReference>
<evidence type="ECO:0000313" key="3">
    <source>
        <dbReference type="Ensembl" id="ENSSSCP00015007417.1"/>
    </source>
</evidence>
<dbReference type="Ensembl" id="ENSSSCT00015018909.1">
    <property type="protein sequence ID" value="ENSSSCP00015007417.1"/>
    <property type="gene ID" value="ENSSSCG00015014274.1"/>
</dbReference>
<name>A0A8D0TWG6_PIG</name>
<keyword evidence="1" id="KW-0732">Signal</keyword>
<feature type="domain" description="UPAR/Ly6" evidence="2">
    <location>
        <begin position="23"/>
        <end position="119"/>
    </location>
</feature>
<dbReference type="Proteomes" id="UP000694726">
    <property type="component" value="Unplaced"/>
</dbReference>
<dbReference type="SUPFAM" id="SSF57302">
    <property type="entry name" value="Snake toxin-like"/>
    <property type="match status" value="1"/>
</dbReference>
<dbReference type="InterPro" id="IPR045860">
    <property type="entry name" value="Snake_toxin-like_sf"/>
</dbReference>
<dbReference type="PANTHER" id="PTHR15049">
    <property type="entry name" value="GLYCOSYL-PHOSPHATIDYLINOSITOL-ANCHORED MOLECULE-LIKE PROTEIN-RELATED"/>
    <property type="match status" value="1"/>
</dbReference>
<dbReference type="AlphaFoldDB" id="A0A8D0TWG6"/>
<protein>
    <recommendedName>
        <fullName evidence="2">UPAR/Ly6 domain-containing protein</fullName>
    </recommendedName>
</protein>